<evidence type="ECO:0000313" key="1">
    <source>
        <dbReference type="EMBL" id="OME23537.1"/>
    </source>
</evidence>
<dbReference type="Proteomes" id="UP000187323">
    <property type="component" value="Unassembled WGS sequence"/>
</dbReference>
<protein>
    <recommendedName>
        <fullName evidence="3">RiboL-PSP-HEPN domain-containing protein</fullName>
    </recommendedName>
</protein>
<comment type="caution">
    <text evidence="1">The sequence shown here is derived from an EMBL/GenBank/DDBJ whole genome shotgun (WGS) entry which is preliminary data.</text>
</comment>
<reference evidence="1 2" key="1">
    <citation type="submission" date="2016-10" db="EMBL/GenBank/DDBJ databases">
        <title>Paenibacillus species isolates.</title>
        <authorList>
            <person name="Beno S.M."/>
        </authorList>
    </citation>
    <scope>NUCLEOTIDE SEQUENCE [LARGE SCALE GENOMIC DNA]</scope>
    <source>
        <strain evidence="1 2">FSL H7-0918</strain>
    </source>
</reference>
<accession>A0AB36JH62</accession>
<gene>
    <name evidence="1" type="ORF">BSK47_03520</name>
</gene>
<sequence length="323" mass="36590">MNIHQIERKIKESVSVNPHMVALAKSYLINNQSENINTSEVFEQFVKLHSCSKPNTVVIHESVEIDNQIQIVSKYLSFGIAFCEAVHSLVCNSIFIPLGSQQFSIPNGVNWTTVIPGSGGQSSGWRFDFVTIPTPLNLMRPYSRRTQSTNQTFFEPDVYTYDLGLVNAHPDIIQALKDGLACFKNDLFHPAITMLGKAVEGAWIELGISLTHYVKIQKPDWEAFIEKLKGLDSLVWKVNETVKLYDRQDWFKPLKIDSGIDLNTIREIQNWTDIIRDSRNAIHFGAQPATPNTYEKASIMFIAAVKNLRSLYKLKESADKLSL</sequence>
<dbReference type="AlphaFoldDB" id="A0AB36JH62"/>
<organism evidence="1 2">
    <name type="scientific">Paenibacillus odorifer</name>
    <dbReference type="NCBI Taxonomy" id="189426"/>
    <lineage>
        <taxon>Bacteria</taxon>
        <taxon>Bacillati</taxon>
        <taxon>Bacillota</taxon>
        <taxon>Bacilli</taxon>
        <taxon>Bacillales</taxon>
        <taxon>Paenibacillaceae</taxon>
        <taxon>Paenibacillus</taxon>
    </lineage>
</organism>
<dbReference type="EMBL" id="MPTO01000003">
    <property type="protein sequence ID" value="OME23537.1"/>
    <property type="molecule type" value="Genomic_DNA"/>
</dbReference>
<evidence type="ECO:0008006" key="3">
    <source>
        <dbReference type="Google" id="ProtNLM"/>
    </source>
</evidence>
<dbReference type="RefSeq" id="WP_076133523.1">
    <property type="nucleotide sequence ID" value="NZ_MPTO01000003.1"/>
</dbReference>
<evidence type="ECO:0000313" key="2">
    <source>
        <dbReference type="Proteomes" id="UP000187323"/>
    </source>
</evidence>
<name>A0AB36JH62_9BACL</name>
<proteinExistence type="predicted"/>